<dbReference type="AlphaFoldDB" id="A0A5N6L8I7"/>
<feature type="domain" description="Meiosis-specific protein ASY3-like coiled-coil" evidence="3">
    <location>
        <begin position="587"/>
        <end position="765"/>
    </location>
</feature>
<feature type="compositionally biased region" description="Basic and acidic residues" evidence="2">
    <location>
        <begin position="579"/>
        <end position="592"/>
    </location>
</feature>
<keyword evidence="1" id="KW-0175">Coiled coil</keyword>
<evidence type="ECO:0000313" key="5">
    <source>
        <dbReference type="Proteomes" id="UP000326396"/>
    </source>
</evidence>
<feature type="compositionally biased region" description="Acidic residues" evidence="2">
    <location>
        <begin position="568"/>
        <end position="578"/>
    </location>
</feature>
<feature type="region of interest" description="Disordered" evidence="2">
    <location>
        <begin position="407"/>
        <end position="435"/>
    </location>
</feature>
<feature type="coiled-coil region" evidence="1">
    <location>
        <begin position="662"/>
        <end position="740"/>
    </location>
</feature>
<feature type="compositionally biased region" description="Polar residues" evidence="2">
    <location>
        <begin position="275"/>
        <end position="291"/>
    </location>
</feature>
<feature type="compositionally biased region" description="Basic and acidic residues" evidence="2">
    <location>
        <begin position="407"/>
        <end position="421"/>
    </location>
</feature>
<dbReference type="OrthoDB" id="751607at2759"/>
<dbReference type="InterPro" id="IPR046845">
    <property type="entry name" value="ASY3-like_CC"/>
</dbReference>
<evidence type="ECO:0000259" key="3">
    <source>
        <dbReference type="Pfam" id="PF20435"/>
    </source>
</evidence>
<dbReference type="Pfam" id="PF20435">
    <property type="entry name" value="ASY3-like"/>
    <property type="match status" value="1"/>
</dbReference>
<sequence>MEMGKRRLEDDHMSGNWSFGSNNHLCSQTRKISIGVMVDSSAKMKSQNGKGVVADLQTSENANIAKDFPTESNHKGKEVVFPDPGTQNKALCLESSPPVHTKTSYQNISYSEAIGHLKKTSTFPTTTNVTLKPSGSKKAGEMKPGLYFSNQMLNLQANNASEVKSKNNTCQTEREYSYATPQKEVEPKKGIAEQETRERGDSGPVALRMKVQELLETVYSPRKKQPNSETLKSTKSKSTTNGNDSLHTRKTNSGSVDKIRRPLTRSLTGKKPRAQKSTPRKQTPLYQSKQAQFEENAFSFVETWSKRTTTDGNNGFKSFKRKESEISGTRVQATDGKKTKAAAINVSLFENTKQDSEKVQTHTEVKEKNHHQFGGNNGLVSHNNVDVATDGKKTKAAAINASMFENRTRDSEKVEPNTEIKGKKHQKFGGNNGSRSYNNVDVDSFAKDSLKDNVDPTFELKTTYKISSPTSLFQLNKEDIDVDSPFENIFRSKQTRSSNSKGFYTKNISMDLHDSPVIKPDHKENKCFRPPSKVVVSESSESEDGSPITVPSVSEKSRGNKSCISPYQDEDSESSEDDSPIKGDGDCEKIDDSSEQDGFAGAVKLFALALERVQSKIHSTTSKQSAAILLSVSNNIQSQLQIAESMIQNEVGKLTNLSKSKRTHAENQYQEQQEQLKHIYEKFKEEVDQQLEKCKTALEGLEAHQIQVGRMAEKQRLSHKKFLMQTEEVIEKQLNDAQKKLADVHRMAKEKMFKLKYGIAECLKEGLLA</sequence>
<feature type="compositionally biased region" description="Polar residues" evidence="2">
    <location>
        <begin position="549"/>
        <end position="565"/>
    </location>
</feature>
<dbReference type="EMBL" id="SZYD01002439">
    <property type="protein sequence ID" value="KAC9547197.1"/>
    <property type="molecule type" value="Genomic_DNA"/>
</dbReference>
<name>A0A5N6L8I7_9ASTR</name>
<dbReference type="PANTHER" id="PTHR36027">
    <property type="entry name" value="MEIOSIS-SPECIFIC PROTEIN ASY3"/>
    <property type="match status" value="1"/>
</dbReference>
<dbReference type="Proteomes" id="UP000326396">
    <property type="component" value="Unassembled WGS sequence"/>
</dbReference>
<keyword evidence="5" id="KW-1185">Reference proteome</keyword>
<feature type="region of interest" description="Disordered" evidence="2">
    <location>
        <begin position="514"/>
        <end position="594"/>
    </location>
</feature>
<feature type="compositionally biased region" description="Basic and acidic residues" evidence="2">
    <location>
        <begin position="183"/>
        <end position="201"/>
    </location>
</feature>
<feature type="compositionally biased region" description="Basic and acidic residues" evidence="2">
    <location>
        <begin position="514"/>
        <end position="527"/>
    </location>
</feature>
<protein>
    <recommendedName>
        <fullName evidence="3">Meiosis-specific protein ASY3-like coiled-coil domain-containing protein</fullName>
    </recommendedName>
</protein>
<reference evidence="4 5" key="1">
    <citation type="submission" date="2019-05" db="EMBL/GenBank/DDBJ databases">
        <title>Mikania micrantha, genome provides insights into the molecular mechanism of rapid growth.</title>
        <authorList>
            <person name="Liu B."/>
        </authorList>
    </citation>
    <scope>NUCLEOTIDE SEQUENCE [LARGE SCALE GENOMIC DNA]</scope>
    <source>
        <strain evidence="4">NLD-2019</strain>
        <tissue evidence="4">Leaf</tissue>
    </source>
</reference>
<dbReference type="PANTHER" id="PTHR36027:SF1">
    <property type="entry name" value="MEIOSIS-SPECIFIC PROTEIN ASY3"/>
    <property type="match status" value="1"/>
</dbReference>
<evidence type="ECO:0000256" key="2">
    <source>
        <dbReference type="SAM" id="MobiDB-lite"/>
    </source>
</evidence>
<gene>
    <name evidence="4" type="ORF">E3N88_45648</name>
</gene>
<evidence type="ECO:0000256" key="1">
    <source>
        <dbReference type="SAM" id="Coils"/>
    </source>
</evidence>
<feature type="region of interest" description="Disordered" evidence="2">
    <location>
        <begin position="162"/>
        <end position="291"/>
    </location>
</feature>
<dbReference type="GO" id="GO:0051321">
    <property type="term" value="P:meiotic cell cycle"/>
    <property type="evidence" value="ECO:0007669"/>
    <property type="project" value="InterPro"/>
</dbReference>
<comment type="caution">
    <text evidence="4">The sequence shown here is derived from an EMBL/GenBank/DDBJ whole genome shotgun (WGS) entry which is preliminary data.</text>
</comment>
<feature type="compositionally biased region" description="Polar residues" evidence="2">
    <location>
        <begin position="162"/>
        <end position="171"/>
    </location>
</feature>
<dbReference type="InterPro" id="IPR037731">
    <property type="entry name" value="ASY3-like"/>
</dbReference>
<accession>A0A5N6L8I7</accession>
<organism evidence="4 5">
    <name type="scientific">Mikania micrantha</name>
    <name type="common">bitter vine</name>
    <dbReference type="NCBI Taxonomy" id="192012"/>
    <lineage>
        <taxon>Eukaryota</taxon>
        <taxon>Viridiplantae</taxon>
        <taxon>Streptophyta</taxon>
        <taxon>Embryophyta</taxon>
        <taxon>Tracheophyta</taxon>
        <taxon>Spermatophyta</taxon>
        <taxon>Magnoliopsida</taxon>
        <taxon>eudicotyledons</taxon>
        <taxon>Gunneridae</taxon>
        <taxon>Pentapetalae</taxon>
        <taxon>asterids</taxon>
        <taxon>campanulids</taxon>
        <taxon>Asterales</taxon>
        <taxon>Asteraceae</taxon>
        <taxon>Asteroideae</taxon>
        <taxon>Heliantheae alliance</taxon>
        <taxon>Eupatorieae</taxon>
        <taxon>Mikania</taxon>
    </lineage>
</organism>
<evidence type="ECO:0000313" key="4">
    <source>
        <dbReference type="EMBL" id="KAC9547197.1"/>
    </source>
</evidence>
<feature type="compositionally biased region" description="Polar residues" evidence="2">
    <location>
        <begin position="241"/>
        <end position="255"/>
    </location>
</feature>
<proteinExistence type="predicted"/>